<gene>
    <name evidence="4" type="ORF">ACEWY4_019665</name>
</gene>
<dbReference type="GO" id="GO:0046872">
    <property type="term" value="F:metal ion binding"/>
    <property type="evidence" value="ECO:0007669"/>
    <property type="project" value="UniProtKB-KW"/>
</dbReference>
<evidence type="ECO:0000313" key="4">
    <source>
        <dbReference type="EMBL" id="KAL2084147.1"/>
    </source>
</evidence>
<organism evidence="4 5">
    <name type="scientific">Coilia grayii</name>
    <name type="common">Gray's grenadier anchovy</name>
    <dbReference type="NCBI Taxonomy" id="363190"/>
    <lineage>
        <taxon>Eukaryota</taxon>
        <taxon>Metazoa</taxon>
        <taxon>Chordata</taxon>
        <taxon>Craniata</taxon>
        <taxon>Vertebrata</taxon>
        <taxon>Euteleostomi</taxon>
        <taxon>Actinopterygii</taxon>
        <taxon>Neopterygii</taxon>
        <taxon>Teleostei</taxon>
        <taxon>Clupei</taxon>
        <taxon>Clupeiformes</taxon>
        <taxon>Clupeoidei</taxon>
        <taxon>Engraulidae</taxon>
        <taxon>Coilinae</taxon>
        <taxon>Coilia</taxon>
    </lineage>
</organism>
<feature type="domain" description="EF-hand" evidence="3">
    <location>
        <begin position="46"/>
        <end position="81"/>
    </location>
</feature>
<dbReference type="PROSITE" id="PS50222">
    <property type="entry name" value="EF_HAND_2"/>
    <property type="match status" value="1"/>
</dbReference>
<dbReference type="SMART" id="SM00054">
    <property type="entry name" value="EFh"/>
    <property type="match status" value="1"/>
</dbReference>
<dbReference type="Pfam" id="PF00036">
    <property type="entry name" value="EF-hand_1"/>
    <property type="match status" value="1"/>
</dbReference>
<sequence length="91" mass="9849">MSALQNAMIALIGVFHEHAGEDQKLNKAELKTLLQTEFGAMLGNVQDTKVVDDIFNSLDGDGSGSVDFPEFVTMVACITAVTNEMLCKELK</sequence>
<dbReference type="PANTHER" id="PTHR11639:SF119">
    <property type="entry name" value="PROTEIN S100"/>
    <property type="match status" value="1"/>
</dbReference>
<dbReference type="InterPro" id="IPR002048">
    <property type="entry name" value="EF_hand_dom"/>
</dbReference>
<dbReference type="Pfam" id="PF01023">
    <property type="entry name" value="S_100"/>
    <property type="match status" value="1"/>
</dbReference>
<evidence type="ECO:0000259" key="3">
    <source>
        <dbReference type="PROSITE" id="PS50222"/>
    </source>
</evidence>
<comment type="caution">
    <text evidence="4">The sequence shown here is derived from an EMBL/GenBank/DDBJ whole genome shotgun (WGS) entry which is preliminary data.</text>
</comment>
<dbReference type="AlphaFoldDB" id="A0ABD1JAJ9"/>
<evidence type="ECO:0000313" key="5">
    <source>
        <dbReference type="Proteomes" id="UP001591681"/>
    </source>
</evidence>
<dbReference type="InterPro" id="IPR034325">
    <property type="entry name" value="S-100_dom"/>
</dbReference>
<keyword evidence="1" id="KW-0479">Metal-binding</keyword>
<dbReference type="PANTHER" id="PTHR11639">
    <property type="entry name" value="S100 CALCIUM-BINDING PROTEIN"/>
    <property type="match status" value="1"/>
</dbReference>
<keyword evidence="5" id="KW-1185">Reference proteome</keyword>
<reference evidence="4 5" key="1">
    <citation type="submission" date="2024-09" db="EMBL/GenBank/DDBJ databases">
        <title>A chromosome-level genome assembly of Gray's grenadier anchovy, Coilia grayii.</title>
        <authorList>
            <person name="Fu Z."/>
        </authorList>
    </citation>
    <scope>NUCLEOTIDE SEQUENCE [LARGE SCALE GENOMIC DNA]</scope>
    <source>
        <strain evidence="4">G4</strain>
        <tissue evidence="4">Muscle</tissue>
    </source>
</reference>
<evidence type="ECO:0000256" key="2">
    <source>
        <dbReference type="ARBA" id="ARBA00022837"/>
    </source>
</evidence>
<dbReference type="EMBL" id="JBHFQA010000017">
    <property type="protein sequence ID" value="KAL2084147.1"/>
    <property type="molecule type" value="Genomic_DNA"/>
</dbReference>
<dbReference type="SUPFAM" id="SSF47473">
    <property type="entry name" value="EF-hand"/>
    <property type="match status" value="1"/>
</dbReference>
<dbReference type="Proteomes" id="UP001591681">
    <property type="component" value="Unassembled WGS sequence"/>
</dbReference>
<dbReference type="InterPro" id="IPR018247">
    <property type="entry name" value="EF_Hand_1_Ca_BS"/>
</dbReference>
<dbReference type="PROSITE" id="PS00018">
    <property type="entry name" value="EF_HAND_1"/>
    <property type="match status" value="1"/>
</dbReference>
<dbReference type="CDD" id="cd00213">
    <property type="entry name" value="S-100"/>
    <property type="match status" value="1"/>
</dbReference>
<dbReference type="InterPro" id="IPR013787">
    <property type="entry name" value="S100_Ca-bd_sub"/>
</dbReference>
<name>A0ABD1JAJ9_9TELE</name>
<keyword evidence="2" id="KW-0106">Calcium</keyword>
<evidence type="ECO:0000256" key="1">
    <source>
        <dbReference type="ARBA" id="ARBA00022723"/>
    </source>
</evidence>
<dbReference type="InterPro" id="IPR011992">
    <property type="entry name" value="EF-hand-dom_pair"/>
</dbReference>
<protein>
    <recommendedName>
        <fullName evidence="3">EF-hand domain-containing protein</fullName>
    </recommendedName>
</protein>
<accession>A0ABD1JAJ9</accession>
<dbReference type="SMART" id="SM01394">
    <property type="entry name" value="S_100"/>
    <property type="match status" value="1"/>
</dbReference>
<dbReference type="Gene3D" id="1.10.238.10">
    <property type="entry name" value="EF-hand"/>
    <property type="match status" value="1"/>
</dbReference>
<proteinExistence type="predicted"/>